<feature type="compositionally biased region" description="Low complexity" evidence="1">
    <location>
        <begin position="19"/>
        <end position="30"/>
    </location>
</feature>
<dbReference type="GO" id="GO:0006361">
    <property type="term" value="P:transcription initiation at RNA polymerase I promoter"/>
    <property type="evidence" value="ECO:0007669"/>
    <property type="project" value="TreeGrafter"/>
</dbReference>
<feature type="region of interest" description="Disordered" evidence="1">
    <location>
        <begin position="212"/>
        <end position="237"/>
    </location>
</feature>
<evidence type="ECO:0000313" key="3">
    <source>
        <dbReference type="Proteomes" id="UP001140562"/>
    </source>
</evidence>
<protein>
    <submittedName>
        <fullName evidence="2">Uncharacterized protein</fullName>
    </submittedName>
</protein>
<sequence>MSSADESAQELSSDNDTPQQSRASSRLQSQTPGTPRKRRRGESVEPARARRYYLEGKYNDAYRVLFNEDVGRVAARFEPEDALQHYTTQYGVSTWTSKEQATLFAALERLGKDDVAGIAQAVGTKSVTETHELLLQLKDAVTEKGDLGLTLHHVPAAIEVGQECNEELDVMAEALAWYQEQWEVNEERERYGDYWLITPVIAEDIEAAINGPSRAESTQPATPAEPGTPRTGPGIAG</sequence>
<dbReference type="AlphaFoldDB" id="A0A9W9BYG6"/>
<dbReference type="InterPro" id="IPR001005">
    <property type="entry name" value="SANT/Myb"/>
</dbReference>
<dbReference type="GO" id="GO:0000500">
    <property type="term" value="C:RNA polymerase I upstream activating factor complex"/>
    <property type="evidence" value="ECO:0007669"/>
    <property type="project" value="InterPro"/>
</dbReference>
<dbReference type="GO" id="GO:0042790">
    <property type="term" value="P:nucleolar large rRNA transcription by RNA polymerase I"/>
    <property type="evidence" value="ECO:0007669"/>
    <property type="project" value="InterPro"/>
</dbReference>
<dbReference type="GO" id="GO:0000182">
    <property type="term" value="F:rDNA binding"/>
    <property type="evidence" value="ECO:0007669"/>
    <property type="project" value="TreeGrafter"/>
</dbReference>
<evidence type="ECO:0000256" key="1">
    <source>
        <dbReference type="SAM" id="MobiDB-lite"/>
    </source>
</evidence>
<proteinExistence type="predicted"/>
<feature type="region of interest" description="Disordered" evidence="1">
    <location>
        <begin position="1"/>
        <end position="46"/>
    </location>
</feature>
<dbReference type="CDD" id="cd00167">
    <property type="entry name" value="SANT"/>
    <property type="match status" value="1"/>
</dbReference>
<dbReference type="OrthoDB" id="2240312at2759"/>
<feature type="compositionally biased region" description="Polar residues" evidence="1">
    <location>
        <begin position="1"/>
        <end position="18"/>
    </location>
</feature>
<name>A0A9W9BYG6_9PLEO</name>
<dbReference type="Gene3D" id="1.10.10.60">
    <property type="entry name" value="Homeodomain-like"/>
    <property type="match status" value="1"/>
</dbReference>
<dbReference type="PANTHER" id="PTHR28079">
    <property type="entry name" value="RNA POLYMERASE I-SPECIFIC TRANSCRIPTION INITIATION FACTOR RRN5"/>
    <property type="match status" value="1"/>
</dbReference>
<reference evidence="2" key="1">
    <citation type="submission" date="2022-10" db="EMBL/GenBank/DDBJ databases">
        <title>Tapping the CABI collections for fungal endophytes: first genome assemblies for Collariella, Neodidymelliopsis, Ascochyta clinopodiicola, Didymella pomorum, Didymosphaeria variabile, Neocosmospora piperis and Neocucurbitaria cava.</title>
        <authorList>
            <person name="Hill R."/>
        </authorList>
    </citation>
    <scope>NUCLEOTIDE SEQUENCE</scope>
    <source>
        <strain evidence="2">IMI 360193</strain>
    </source>
</reference>
<evidence type="ECO:0000313" key="2">
    <source>
        <dbReference type="EMBL" id="KAJ4334904.1"/>
    </source>
</evidence>
<keyword evidence="3" id="KW-1185">Reference proteome</keyword>
<dbReference type="GO" id="GO:0001181">
    <property type="term" value="F:RNA polymerase I general transcription initiation factor activity"/>
    <property type="evidence" value="ECO:0007669"/>
    <property type="project" value="TreeGrafter"/>
</dbReference>
<organism evidence="2 3">
    <name type="scientific">Didymella glomerata</name>
    <dbReference type="NCBI Taxonomy" id="749621"/>
    <lineage>
        <taxon>Eukaryota</taxon>
        <taxon>Fungi</taxon>
        <taxon>Dikarya</taxon>
        <taxon>Ascomycota</taxon>
        <taxon>Pezizomycotina</taxon>
        <taxon>Dothideomycetes</taxon>
        <taxon>Pleosporomycetidae</taxon>
        <taxon>Pleosporales</taxon>
        <taxon>Pleosporineae</taxon>
        <taxon>Didymellaceae</taxon>
        <taxon>Didymella</taxon>
    </lineage>
</organism>
<dbReference type="InterPro" id="IPR039601">
    <property type="entry name" value="Rrn5"/>
</dbReference>
<comment type="caution">
    <text evidence="2">The sequence shown here is derived from an EMBL/GenBank/DDBJ whole genome shotgun (WGS) entry which is preliminary data.</text>
</comment>
<dbReference type="EMBL" id="JAPEUV010000069">
    <property type="protein sequence ID" value="KAJ4334904.1"/>
    <property type="molecule type" value="Genomic_DNA"/>
</dbReference>
<gene>
    <name evidence="2" type="ORF">N0V87_006499</name>
</gene>
<dbReference type="Proteomes" id="UP001140562">
    <property type="component" value="Unassembled WGS sequence"/>
</dbReference>
<accession>A0A9W9BYG6</accession>
<dbReference type="PANTHER" id="PTHR28079:SF1">
    <property type="entry name" value="RNA POLYMERASE I-SPECIFIC TRANSCRIPTION INITIATION FACTOR RRN5"/>
    <property type="match status" value="1"/>
</dbReference>